<dbReference type="InterPro" id="IPR014721">
    <property type="entry name" value="Ribsml_uS5_D2-typ_fold_subgr"/>
</dbReference>
<reference evidence="9" key="1">
    <citation type="submission" date="2016-10" db="EMBL/GenBank/DDBJ databases">
        <authorList>
            <person name="Varghese N."/>
            <person name="Submissions S."/>
        </authorList>
    </citation>
    <scope>NUCLEOTIDE SEQUENCE [LARGE SCALE GENOMIC DNA]</scope>
    <source>
        <strain evidence="9">Jip14</strain>
    </source>
</reference>
<evidence type="ECO:0000256" key="2">
    <source>
        <dbReference type="ARBA" id="ARBA00022694"/>
    </source>
</evidence>
<dbReference type="Pfam" id="PF00825">
    <property type="entry name" value="Ribonuclease_P"/>
    <property type="match status" value="1"/>
</dbReference>
<evidence type="ECO:0000256" key="6">
    <source>
        <dbReference type="ARBA" id="ARBA00022884"/>
    </source>
</evidence>
<accession>A0A1H7PCB8</accession>
<dbReference type="GO" id="GO:0000049">
    <property type="term" value="F:tRNA binding"/>
    <property type="evidence" value="ECO:0007669"/>
    <property type="project" value="UniProtKB-UniRule"/>
</dbReference>
<evidence type="ECO:0000256" key="7">
    <source>
        <dbReference type="HAMAP-Rule" id="MF_00227"/>
    </source>
</evidence>
<dbReference type="GO" id="GO:0001682">
    <property type="term" value="P:tRNA 5'-leader removal"/>
    <property type="evidence" value="ECO:0007669"/>
    <property type="project" value="UniProtKB-UniRule"/>
</dbReference>
<evidence type="ECO:0000313" key="8">
    <source>
        <dbReference type="EMBL" id="SEL33430.1"/>
    </source>
</evidence>
<keyword evidence="9" id="KW-1185">Reference proteome</keyword>
<dbReference type="SUPFAM" id="SSF54211">
    <property type="entry name" value="Ribosomal protein S5 domain 2-like"/>
    <property type="match status" value="1"/>
</dbReference>
<dbReference type="HAMAP" id="MF_00227">
    <property type="entry name" value="RNase_P"/>
    <property type="match status" value="1"/>
</dbReference>
<dbReference type="InterPro" id="IPR020539">
    <property type="entry name" value="RNase_P_CS"/>
</dbReference>
<dbReference type="AlphaFoldDB" id="A0A1H7PCB8"/>
<dbReference type="EC" id="3.1.26.5" evidence="7"/>
<comment type="catalytic activity">
    <reaction evidence="7">
        <text>Endonucleolytic cleavage of RNA, removing 5'-extranucleotides from tRNA precursor.</text>
        <dbReference type="EC" id="3.1.26.5"/>
    </reaction>
</comment>
<comment type="similarity">
    <text evidence="7">Belongs to the RnpA family.</text>
</comment>
<keyword evidence="4 7" id="KW-0255">Endonuclease</keyword>
<sequence>MKEYRFPKEERLCSKRLIDDLFRRGSSFFIHPYRVVFLRTAGLTPKIQVMLSVPKRRFPLAVHRNLLKRRMREAYRLQKGQVLYPSLESQPYGLVMAIQYVGKEVMDYPVMHRRMAEVLVRLRDAHLSDCNTQRP</sequence>
<evidence type="ECO:0000313" key="9">
    <source>
        <dbReference type="Proteomes" id="UP000198916"/>
    </source>
</evidence>
<dbReference type="OrthoDB" id="1524972at2"/>
<name>A0A1H7PCB8_9SPHI</name>
<dbReference type="Proteomes" id="UP000198916">
    <property type="component" value="Unassembled WGS sequence"/>
</dbReference>
<keyword evidence="3 7" id="KW-0540">Nuclease</keyword>
<dbReference type="Gene3D" id="3.30.230.10">
    <property type="match status" value="1"/>
</dbReference>
<evidence type="ECO:0000256" key="1">
    <source>
        <dbReference type="ARBA" id="ARBA00002663"/>
    </source>
</evidence>
<dbReference type="STRING" id="332977.SAMN05421740_104309"/>
<keyword evidence="5 7" id="KW-0378">Hydrolase</keyword>
<keyword evidence="2 7" id="KW-0819">tRNA processing</keyword>
<organism evidence="8 9">
    <name type="scientific">Parapedobacter koreensis</name>
    <dbReference type="NCBI Taxonomy" id="332977"/>
    <lineage>
        <taxon>Bacteria</taxon>
        <taxon>Pseudomonadati</taxon>
        <taxon>Bacteroidota</taxon>
        <taxon>Sphingobacteriia</taxon>
        <taxon>Sphingobacteriales</taxon>
        <taxon>Sphingobacteriaceae</taxon>
        <taxon>Parapedobacter</taxon>
    </lineage>
</organism>
<evidence type="ECO:0000256" key="3">
    <source>
        <dbReference type="ARBA" id="ARBA00022722"/>
    </source>
</evidence>
<dbReference type="EMBL" id="FNZR01000004">
    <property type="protein sequence ID" value="SEL33430.1"/>
    <property type="molecule type" value="Genomic_DNA"/>
</dbReference>
<dbReference type="RefSeq" id="WP_090605895.1">
    <property type="nucleotide sequence ID" value="NZ_FNZR01000004.1"/>
</dbReference>
<keyword evidence="6 7" id="KW-0694">RNA-binding</keyword>
<gene>
    <name evidence="7" type="primary">rnpA</name>
    <name evidence="8" type="ORF">SAMN05421740_104309</name>
</gene>
<comment type="function">
    <text evidence="1 7">RNaseP catalyzes the removal of the 5'-leader sequence from pre-tRNA to produce the mature 5'-terminus. It can also cleave other RNA substrates such as 4.5S RNA. The protein component plays an auxiliary but essential role in vivo by binding to the 5'-leader sequence and broadening the substrate specificity of the ribozyme.</text>
</comment>
<dbReference type="InterPro" id="IPR000100">
    <property type="entry name" value="RNase_P"/>
</dbReference>
<comment type="subunit">
    <text evidence="7">Consists of a catalytic RNA component (M1 or rnpB) and a protein subunit.</text>
</comment>
<dbReference type="InterPro" id="IPR020568">
    <property type="entry name" value="Ribosomal_Su5_D2-typ_SF"/>
</dbReference>
<protein>
    <recommendedName>
        <fullName evidence="7">Ribonuclease P protein component</fullName>
        <shortName evidence="7">RNase P protein</shortName>
        <shortName evidence="7">RNaseP protein</shortName>
        <ecNumber evidence="7">3.1.26.5</ecNumber>
    </recommendedName>
    <alternativeName>
        <fullName evidence="7">Protein C5</fullName>
    </alternativeName>
</protein>
<evidence type="ECO:0000256" key="4">
    <source>
        <dbReference type="ARBA" id="ARBA00022759"/>
    </source>
</evidence>
<dbReference type="GO" id="GO:0004526">
    <property type="term" value="F:ribonuclease P activity"/>
    <property type="evidence" value="ECO:0007669"/>
    <property type="project" value="UniProtKB-UniRule"/>
</dbReference>
<evidence type="ECO:0000256" key="5">
    <source>
        <dbReference type="ARBA" id="ARBA00022801"/>
    </source>
</evidence>
<dbReference type="PROSITE" id="PS00648">
    <property type="entry name" value="RIBONUCLEASE_P"/>
    <property type="match status" value="1"/>
</dbReference>
<proteinExistence type="inferred from homology"/>